<dbReference type="EMBL" id="JACRWE010000004">
    <property type="protein sequence ID" value="MBC5997157.1"/>
    <property type="molecule type" value="Genomic_DNA"/>
</dbReference>
<protein>
    <recommendedName>
        <fullName evidence="1">Stage 0 sporulation protein A homolog</fullName>
    </recommendedName>
</protein>
<keyword evidence="3" id="KW-0597">Phosphoprotein</keyword>
<feature type="modified residue" description="4-aspartylphosphate" evidence="3">
    <location>
        <position position="58"/>
    </location>
</feature>
<dbReference type="PANTHER" id="PTHR37299:SF1">
    <property type="entry name" value="STAGE 0 SPORULATION PROTEIN A HOMOLOG"/>
    <property type="match status" value="1"/>
</dbReference>
<organism evidence="5 6">
    <name type="scientific">Romboutsia faecis</name>
    <dbReference type="NCBI Taxonomy" id="2764597"/>
    <lineage>
        <taxon>Bacteria</taxon>
        <taxon>Bacillati</taxon>
        <taxon>Bacillota</taxon>
        <taxon>Clostridia</taxon>
        <taxon>Peptostreptococcales</taxon>
        <taxon>Peptostreptococcaceae</taxon>
        <taxon>Romboutsia</taxon>
    </lineage>
</organism>
<dbReference type="Gene3D" id="3.40.50.2300">
    <property type="match status" value="1"/>
</dbReference>
<evidence type="ECO:0000256" key="1">
    <source>
        <dbReference type="ARBA" id="ARBA00018672"/>
    </source>
</evidence>
<dbReference type="PROSITE" id="PS50110">
    <property type="entry name" value="RESPONSE_REGULATORY"/>
    <property type="match status" value="1"/>
</dbReference>
<reference evidence="5 6" key="1">
    <citation type="submission" date="2020-08" db="EMBL/GenBank/DDBJ databases">
        <authorList>
            <person name="Liu C."/>
            <person name="Sun Q."/>
        </authorList>
    </citation>
    <scope>NUCLEOTIDE SEQUENCE [LARGE SCALE GENOMIC DNA]</scope>
    <source>
        <strain evidence="5 6">NSJ-18</strain>
    </source>
</reference>
<dbReference type="SUPFAM" id="SSF52172">
    <property type="entry name" value="CheY-like"/>
    <property type="match status" value="1"/>
</dbReference>
<proteinExistence type="predicted"/>
<dbReference type="SMART" id="SM00448">
    <property type="entry name" value="REC"/>
    <property type="match status" value="1"/>
</dbReference>
<gene>
    <name evidence="5" type="ORF">H8923_10320</name>
</gene>
<name>A0ABR7JQG0_9FIRM</name>
<dbReference type="InterPro" id="IPR011006">
    <property type="entry name" value="CheY-like_superfamily"/>
</dbReference>
<dbReference type="Proteomes" id="UP000609849">
    <property type="component" value="Unassembled WGS sequence"/>
</dbReference>
<evidence type="ECO:0000313" key="5">
    <source>
        <dbReference type="EMBL" id="MBC5997157.1"/>
    </source>
</evidence>
<comment type="function">
    <text evidence="2">May play the central regulatory role in sporulation. It may be an element of the effector pathway responsible for the activation of sporulation genes in response to nutritional stress. Spo0A may act in concert with spo0H (a sigma factor) to control the expression of some genes that are critical to the sporulation process.</text>
</comment>
<dbReference type="InterPro" id="IPR001789">
    <property type="entry name" value="Sig_transdc_resp-reg_receiver"/>
</dbReference>
<dbReference type="Pfam" id="PF00072">
    <property type="entry name" value="Response_reg"/>
    <property type="match status" value="1"/>
</dbReference>
<evidence type="ECO:0000313" key="6">
    <source>
        <dbReference type="Proteomes" id="UP000609849"/>
    </source>
</evidence>
<dbReference type="InterPro" id="IPR046947">
    <property type="entry name" value="LytR-like"/>
</dbReference>
<keyword evidence="6" id="KW-1185">Reference proteome</keyword>
<accession>A0ABR7JQG0</accession>
<evidence type="ECO:0000256" key="3">
    <source>
        <dbReference type="PROSITE-ProRule" id="PRU00169"/>
    </source>
</evidence>
<dbReference type="PANTHER" id="PTHR37299">
    <property type="entry name" value="TRANSCRIPTIONAL REGULATOR-RELATED"/>
    <property type="match status" value="1"/>
</dbReference>
<comment type="caution">
    <text evidence="5">The sequence shown here is derived from an EMBL/GenBank/DDBJ whole genome shotgun (WGS) entry which is preliminary data.</text>
</comment>
<feature type="domain" description="Response regulatory" evidence="4">
    <location>
        <begin position="2"/>
        <end position="121"/>
    </location>
</feature>
<sequence>MNIAACEDQTLQLDLLNTQIKNWAKEKKVNISIDNFINAESFLFQWSDYDQYDIIFLDVELDKMSGIELSNIIRERNKVVDIVFVTGFFKYALHGYRVGALQYLIKPIDKLDLYFCLDKTMDRINNKDESSKIIIETPKKLLN</sequence>
<dbReference type="RefSeq" id="WP_153924544.1">
    <property type="nucleotide sequence ID" value="NZ_JACRWE010000004.1"/>
</dbReference>
<evidence type="ECO:0000259" key="4">
    <source>
        <dbReference type="PROSITE" id="PS50110"/>
    </source>
</evidence>
<evidence type="ECO:0000256" key="2">
    <source>
        <dbReference type="ARBA" id="ARBA00024867"/>
    </source>
</evidence>